<dbReference type="SUPFAM" id="SSF50939">
    <property type="entry name" value="Sialidases"/>
    <property type="match status" value="1"/>
</dbReference>
<reference evidence="1" key="2">
    <citation type="journal article" date="2015" name="Vet. Microbiol.">
        <title>Variants of a genomic island in Aeromonas salmonicida subsp. salmonicida link isolates with their geographical origins.</title>
        <authorList>
            <person name="Emond-Rheault J.G."/>
            <person name="Vincent A.T."/>
            <person name="Trudel M.V."/>
            <person name="Brochu F."/>
            <person name="Boyle B."/>
            <person name="Tanaka K.H."/>
            <person name="Attere S.A."/>
            <person name="Jubinville E."/>
            <person name="Loch T.P."/>
            <person name="Winters A.D."/>
            <person name="Faisal M."/>
            <person name="Frenette M."/>
            <person name="Derome N."/>
            <person name="Charette S.J."/>
        </authorList>
    </citation>
    <scope>NUCLEOTIDE SEQUENCE</scope>
    <source>
        <strain evidence="1">01-B526</strain>
    </source>
</reference>
<organism evidence="1">
    <name type="scientific">Aeromonas salmonicida subsp. salmonicida</name>
    <dbReference type="NCBI Taxonomy" id="29491"/>
    <lineage>
        <taxon>Bacteria</taxon>
        <taxon>Pseudomonadati</taxon>
        <taxon>Pseudomonadota</taxon>
        <taxon>Gammaproteobacteria</taxon>
        <taxon>Aeromonadales</taxon>
        <taxon>Aeromonadaceae</taxon>
        <taxon>Aeromonas</taxon>
    </lineage>
</organism>
<sequence length="485" mass="50921">MSEFDPVILAEVNRGNSLVSDVLSPLISGISGAVIGGVTPAVGMSAQLPSTKPMIVQENTEWLRSGVLIPQEGYVGIPDYLTQLGPGVIATENGVLPSSVNVVSTASIGALVVFAASSGGVYVSKDRGLTCLIASGVSASAVFECNGLIYASNSGSLRRTSNGDTWEYCTGVTGAVCGIAYGNGVYIAPSSYSTNECWTSSDGVSFAIKLTAPAAAKTSICFANGLFFLSTTQSSVVGPSVSNNGESWFVATLYQGASLLVHLVISAADRIYAFTNAGIFETLDATQWIKIGIMPSSYTATPNFPRGFYQDGLLGVLSSSSVLMANHPSALVSITFGGAAHAACISGDYLIAGLTKPSSIVHRSKLGRVVRKSKIYKRNLLQGKNDMNMFIVDGPGANRASVGFNDIDLEINDKVLAIKAEAERRITALDWRLQRAQEREQLGEAGFETVANVLALREQIRQASNAAEQAVSTLTDVGAVHAFTW</sequence>
<name>A0A0A7KXT6_AERSS</name>
<protein>
    <submittedName>
        <fullName evidence="1">Uncharacterized protein</fullName>
    </submittedName>
</protein>
<dbReference type="InterPro" id="IPR036278">
    <property type="entry name" value="Sialidase_sf"/>
</dbReference>
<accession>A0A0A7KXT6</accession>
<dbReference type="EMBL" id="KJ626178">
    <property type="protein sequence ID" value="AIZ49600.1"/>
    <property type="molecule type" value="Genomic_DNA"/>
</dbReference>
<evidence type="ECO:0000313" key="1">
    <source>
        <dbReference type="EMBL" id="AIZ49600.1"/>
    </source>
</evidence>
<reference evidence="1" key="1">
    <citation type="submission" date="2014-03" db="EMBL/GenBank/DDBJ databases">
        <authorList>
            <person name="Emond-Rheault J.-G."/>
            <person name="Trudel M.V."/>
            <person name="Vincent A.T."/>
            <person name="Brochu F."/>
            <person name="Boyle B."/>
            <person name="Tanaka K.H."/>
            <person name="Attere S.A."/>
            <person name="Jubinville E."/>
            <person name="Frenette M."/>
            <person name="Derome N."/>
            <person name="Charette S.J."/>
        </authorList>
    </citation>
    <scope>NUCLEOTIDE SEQUENCE</scope>
    <source>
        <strain evidence="1">01-B526</strain>
    </source>
</reference>
<dbReference type="AlphaFoldDB" id="A0A0A7KXT6"/>
<proteinExistence type="predicted"/>